<organism evidence="1 2">
    <name type="scientific">Spirosoma endophyticum</name>
    <dbReference type="NCBI Taxonomy" id="662367"/>
    <lineage>
        <taxon>Bacteria</taxon>
        <taxon>Pseudomonadati</taxon>
        <taxon>Bacteroidota</taxon>
        <taxon>Cytophagia</taxon>
        <taxon>Cytophagales</taxon>
        <taxon>Cytophagaceae</taxon>
        <taxon>Spirosoma</taxon>
    </lineage>
</organism>
<dbReference type="STRING" id="662367.SAMN05216167_113149"/>
<protein>
    <recommendedName>
        <fullName evidence="3">PE-PGRS family protein</fullName>
    </recommendedName>
</protein>
<name>A0A1I2AD05_9BACT</name>
<dbReference type="AlphaFoldDB" id="A0A1I2AD05"/>
<dbReference type="SUPFAM" id="SSF50956">
    <property type="entry name" value="Thermostable phytase (3-phytase)"/>
    <property type="match status" value="1"/>
</dbReference>
<gene>
    <name evidence="1" type="ORF">SAMN05216167_113149</name>
</gene>
<proteinExistence type="predicted"/>
<sequence>MNALLLVSLLFRKLFRYFDTESTLNALMRLVIILLGLLVTASCKLELAGGDAQFSSTPTAASVAPGSIDEASGMADSRSQPGNVWIEQDSGSPAELALLGYDGKVKGKISVPSVTNRDWEELAIGPGPQDGINYIYIGEIGDNNADYPLCQIYRLPEPANLQTPITQVERINFRYPDGPRDAEAMFVEPQTKDIYIISKREAKVHLYRLAYPQNINEVTVAEAFGELPSFGGGGLPNYVTGAAISPDGSEILVRTYTQVFYWKRSAGQSVADALQRGTSRQLVTRLEPQGEAICFDKDSKGFFTISERASATSVDLLYYARK</sequence>
<evidence type="ECO:0000313" key="1">
    <source>
        <dbReference type="EMBL" id="SFE41841.1"/>
    </source>
</evidence>
<reference evidence="1 2" key="1">
    <citation type="submission" date="2016-10" db="EMBL/GenBank/DDBJ databases">
        <authorList>
            <person name="de Groot N.N."/>
        </authorList>
    </citation>
    <scope>NUCLEOTIDE SEQUENCE [LARGE SCALE GENOMIC DNA]</scope>
    <source>
        <strain evidence="1 2">DSM 26130</strain>
    </source>
</reference>
<accession>A0A1I2AD05</accession>
<evidence type="ECO:0008006" key="3">
    <source>
        <dbReference type="Google" id="ProtNLM"/>
    </source>
</evidence>
<keyword evidence="2" id="KW-1185">Reference proteome</keyword>
<evidence type="ECO:0000313" key="2">
    <source>
        <dbReference type="Proteomes" id="UP000198598"/>
    </source>
</evidence>
<dbReference type="EMBL" id="FOLQ01000013">
    <property type="protein sequence ID" value="SFE41841.1"/>
    <property type="molecule type" value="Genomic_DNA"/>
</dbReference>
<dbReference type="Proteomes" id="UP000198598">
    <property type="component" value="Unassembled WGS sequence"/>
</dbReference>